<protein>
    <submittedName>
        <fullName evidence="1">Uncharacterized protein</fullName>
    </submittedName>
</protein>
<dbReference type="Pfam" id="PF00560">
    <property type="entry name" value="LRR_1"/>
    <property type="match status" value="1"/>
</dbReference>
<evidence type="ECO:0000313" key="1">
    <source>
        <dbReference type="EMBL" id="KAF6142387.1"/>
    </source>
</evidence>
<dbReference type="OrthoDB" id="1194100at2759"/>
<dbReference type="PROSITE" id="PS00141">
    <property type="entry name" value="ASP_PROTEASE"/>
    <property type="match status" value="1"/>
</dbReference>
<keyword evidence="2" id="KW-1185">Reference proteome</keyword>
<name>A0A7J7LIB3_9MAGN</name>
<gene>
    <name evidence="1" type="ORF">GIB67_033814</name>
</gene>
<proteinExistence type="predicted"/>
<dbReference type="PANTHER" id="PTHR48054">
    <property type="entry name" value="RECEPTOR KINASE-LIKE PROTEIN XA21"/>
    <property type="match status" value="1"/>
</dbReference>
<sequence>MDSLYLLDVVTTHLAETIPKKGLIYVDLSIYGQSTLAMVDTGVTYSLISTNEVNNLRIRLVKDSSRMKAVNTVAMPIHSAAKFVPVQRGQWSGKYCGVGHPIVNNTLKMTSYPRLKAWEKGNIKETNDQAGSLFTIARYLIDHRTIELINWQPWGTFEALELDDVRTASYLSHSSLILPMLRQLNDNQLVGGISLELGNLKELFELNLTRNQLNEPLSAKFGNLRSIQIIDLSFNELSGKIPEELGHLQNINSLTRAFVKYQLFVSQRPFYLTEWCYIITITEVEASTNQVAKKQMPVYQLPSKILCRAEADTDEIFVQVTLLPESNV</sequence>
<accession>A0A7J7LIB3</accession>
<dbReference type="AlphaFoldDB" id="A0A7J7LIB3"/>
<dbReference type="PANTHER" id="PTHR48054:SF82">
    <property type="entry name" value="LRR RECEPTOR-LIKE SERINE_THREONINE-PROTEIN KINASE FLS2"/>
    <property type="match status" value="1"/>
</dbReference>
<dbReference type="EMBL" id="JACGCM010002260">
    <property type="protein sequence ID" value="KAF6142387.1"/>
    <property type="molecule type" value="Genomic_DNA"/>
</dbReference>
<dbReference type="GO" id="GO:0004190">
    <property type="term" value="F:aspartic-type endopeptidase activity"/>
    <property type="evidence" value="ECO:0007669"/>
    <property type="project" value="InterPro"/>
</dbReference>
<dbReference type="Proteomes" id="UP000541444">
    <property type="component" value="Unassembled WGS sequence"/>
</dbReference>
<dbReference type="InterPro" id="IPR052592">
    <property type="entry name" value="LRR-RLK"/>
</dbReference>
<dbReference type="SUPFAM" id="SSF52058">
    <property type="entry name" value="L domain-like"/>
    <property type="match status" value="1"/>
</dbReference>
<dbReference type="GO" id="GO:0006508">
    <property type="term" value="P:proteolysis"/>
    <property type="evidence" value="ECO:0007669"/>
    <property type="project" value="InterPro"/>
</dbReference>
<reference evidence="1 2" key="1">
    <citation type="journal article" date="2020" name="IScience">
        <title>Genome Sequencing of the Endangered Kingdonia uniflora (Circaeasteraceae, Ranunculales) Reveals Potential Mechanisms of Evolutionary Specialization.</title>
        <authorList>
            <person name="Sun Y."/>
            <person name="Deng T."/>
            <person name="Zhang A."/>
            <person name="Moore M.J."/>
            <person name="Landis J.B."/>
            <person name="Lin N."/>
            <person name="Zhang H."/>
            <person name="Zhang X."/>
            <person name="Huang J."/>
            <person name="Zhang X."/>
            <person name="Sun H."/>
            <person name="Wang H."/>
        </authorList>
    </citation>
    <scope>NUCLEOTIDE SEQUENCE [LARGE SCALE GENOMIC DNA]</scope>
    <source>
        <strain evidence="1">TB1705</strain>
        <tissue evidence="1">Leaf</tissue>
    </source>
</reference>
<organism evidence="1 2">
    <name type="scientific">Kingdonia uniflora</name>
    <dbReference type="NCBI Taxonomy" id="39325"/>
    <lineage>
        <taxon>Eukaryota</taxon>
        <taxon>Viridiplantae</taxon>
        <taxon>Streptophyta</taxon>
        <taxon>Embryophyta</taxon>
        <taxon>Tracheophyta</taxon>
        <taxon>Spermatophyta</taxon>
        <taxon>Magnoliopsida</taxon>
        <taxon>Ranunculales</taxon>
        <taxon>Circaeasteraceae</taxon>
        <taxon>Kingdonia</taxon>
    </lineage>
</organism>
<dbReference type="InterPro" id="IPR032675">
    <property type="entry name" value="LRR_dom_sf"/>
</dbReference>
<dbReference type="InterPro" id="IPR021109">
    <property type="entry name" value="Peptidase_aspartic_dom_sf"/>
</dbReference>
<comment type="caution">
    <text evidence="1">The sequence shown here is derived from an EMBL/GenBank/DDBJ whole genome shotgun (WGS) entry which is preliminary data.</text>
</comment>
<evidence type="ECO:0000313" key="2">
    <source>
        <dbReference type="Proteomes" id="UP000541444"/>
    </source>
</evidence>
<dbReference type="InterPro" id="IPR001969">
    <property type="entry name" value="Aspartic_peptidase_AS"/>
</dbReference>
<dbReference type="InterPro" id="IPR001611">
    <property type="entry name" value="Leu-rich_rpt"/>
</dbReference>
<dbReference type="Gene3D" id="2.40.70.10">
    <property type="entry name" value="Acid Proteases"/>
    <property type="match status" value="1"/>
</dbReference>
<dbReference type="Gene3D" id="3.80.10.10">
    <property type="entry name" value="Ribonuclease Inhibitor"/>
    <property type="match status" value="1"/>
</dbReference>